<gene>
    <name evidence="11" type="ORF">SAMN05421734_105176</name>
</gene>
<feature type="transmembrane region" description="Helical" evidence="10">
    <location>
        <begin position="53"/>
        <end position="74"/>
    </location>
</feature>
<keyword evidence="6 10" id="KW-0812">Transmembrane</keyword>
<dbReference type="NCBIfam" id="TIGR00797">
    <property type="entry name" value="matE"/>
    <property type="match status" value="1"/>
</dbReference>
<dbReference type="PANTHER" id="PTHR43823:SF3">
    <property type="entry name" value="MULTIDRUG EXPORT PROTEIN MEPA"/>
    <property type="match status" value="1"/>
</dbReference>
<evidence type="ECO:0000256" key="8">
    <source>
        <dbReference type="ARBA" id="ARBA00023136"/>
    </source>
</evidence>
<evidence type="ECO:0000313" key="11">
    <source>
        <dbReference type="EMBL" id="SDC23357.1"/>
    </source>
</evidence>
<dbReference type="CDD" id="cd13143">
    <property type="entry name" value="MATE_MepA_like"/>
    <property type="match status" value="1"/>
</dbReference>
<evidence type="ECO:0000256" key="2">
    <source>
        <dbReference type="ARBA" id="ARBA00008417"/>
    </source>
</evidence>
<evidence type="ECO:0000256" key="10">
    <source>
        <dbReference type="SAM" id="Phobius"/>
    </source>
</evidence>
<dbReference type="GO" id="GO:0005886">
    <property type="term" value="C:plasma membrane"/>
    <property type="evidence" value="ECO:0007669"/>
    <property type="project" value="UniProtKB-SubCell"/>
</dbReference>
<evidence type="ECO:0000256" key="1">
    <source>
        <dbReference type="ARBA" id="ARBA00004651"/>
    </source>
</evidence>
<dbReference type="PIRSF" id="PIRSF006603">
    <property type="entry name" value="DinF"/>
    <property type="match status" value="1"/>
</dbReference>
<name>A0A1G6JXA9_9BACI</name>
<organism evidence="11 12">
    <name type="scientific">Pelagirhabdus alkalitolerans</name>
    <dbReference type="NCBI Taxonomy" id="1612202"/>
    <lineage>
        <taxon>Bacteria</taxon>
        <taxon>Bacillati</taxon>
        <taxon>Bacillota</taxon>
        <taxon>Bacilli</taxon>
        <taxon>Bacillales</taxon>
        <taxon>Bacillaceae</taxon>
        <taxon>Pelagirhabdus</taxon>
    </lineage>
</organism>
<dbReference type="InterPro" id="IPR045070">
    <property type="entry name" value="MATE_MepA-like"/>
</dbReference>
<feature type="transmembrane region" description="Helical" evidence="10">
    <location>
        <begin position="398"/>
        <end position="415"/>
    </location>
</feature>
<proteinExistence type="inferred from homology"/>
<feature type="transmembrane region" description="Helical" evidence="10">
    <location>
        <begin position="249"/>
        <end position="267"/>
    </location>
</feature>
<evidence type="ECO:0000256" key="7">
    <source>
        <dbReference type="ARBA" id="ARBA00022989"/>
    </source>
</evidence>
<evidence type="ECO:0000313" key="12">
    <source>
        <dbReference type="Proteomes" id="UP000242949"/>
    </source>
</evidence>
<feature type="transmembrane region" description="Helical" evidence="10">
    <location>
        <begin position="95"/>
        <end position="118"/>
    </location>
</feature>
<dbReference type="Pfam" id="PF01554">
    <property type="entry name" value="MatE"/>
    <property type="match status" value="2"/>
</dbReference>
<accession>A0A1G6JXA9</accession>
<feature type="transmembrane region" description="Helical" evidence="10">
    <location>
        <begin position="169"/>
        <end position="192"/>
    </location>
</feature>
<keyword evidence="8 10" id="KW-0472">Membrane</keyword>
<keyword evidence="12" id="KW-1185">Reference proteome</keyword>
<dbReference type="InterPro" id="IPR048279">
    <property type="entry name" value="MdtK-like"/>
</dbReference>
<keyword evidence="5" id="KW-1003">Cell membrane</keyword>
<protein>
    <recommendedName>
        <fullName evidence="3">Multidrug export protein MepA</fullName>
    </recommendedName>
</protein>
<evidence type="ECO:0000256" key="3">
    <source>
        <dbReference type="ARBA" id="ARBA00022106"/>
    </source>
</evidence>
<feature type="transmembrane region" description="Helical" evidence="10">
    <location>
        <begin position="325"/>
        <end position="346"/>
    </location>
</feature>
<comment type="subcellular location">
    <subcellularLocation>
        <location evidence="1">Cell membrane</location>
        <topology evidence="1">Multi-pass membrane protein</topology>
    </subcellularLocation>
</comment>
<evidence type="ECO:0000256" key="6">
    <source>
        <dbReference type="ARBA" id="ARBA00022692"/>
    </source>
</evidence>
<dbReference type="Proteomes" id="UP000242949">
    <property type="component" value="Unassembled WGS sequence"/>
</dbReference>
<feature type="transmembrane region" description="Helical" evidence="10">
    <location>
        <begin position="421"/>
        <end position="440"/>
    </location>
</feature>
<dbReference type="PANTHER" id="PTHR43823">
    <property type="entry name" value="SPORULATION PROTEIN YKVU"/>
    <property type="match status" value="1"/>
</dbReference>
<feature type="transmembrane region" description="Helical" evidence="10">
    <location>
        <begin position="366"/>
        <end position="386"/>
    </location>
</feature>
<dbReference type="STRING" id="1612202.SAMN05421734_105176"/>
<dbReference type="InterPro" id="IPR002528">
    <property type="entry name" value="MATE_fam"/>
</dbReference>
<dbReference type="AlphaFoldDB" id="A0A1G6JXA9"/>
<dbReference type="OrthoDB" id="9811110at2"/>
<dbReference type="GO" id="GO:0042910">
    <property type="term" value="F:xenobiotic transmembrane transporter activity"/>
    <property type="evidence" value="ECO:0007669"/>
    <property type="project" value="InterPro"/>
</dbReference>
<evidence type="ECO:0000256" key="9">
    <source>
        <dbReference type="ARBA" id="ARBA00023251"/>
    </source>
</evidence>
<keyword evidence="7 10" id="KW-1133">Transmembrane helix</keyword>
<feature type="transmembrane region" description="Helical" evidence="10">
    <location>
        <begin position="198"/>
        <end position="220"/>
    </location>
</feature>
<keyword evidence="9" id="KW-0046">Antibiotic resistance</keyword>
<feature type="transmembrane region" description="Helical" evidence="10">
    <location>
        <begin position="279"/>
        <end position="304"/>
    </location>
</feature>
<feature type="transmembrane region" description="Helical" evidence="10">
    <location>
        <begin position="21"/>
        <end position="47"/>
    </location>
</feature>
<evidence type="ECO:0000256" key="4">
    <source>
        <dbReference type="ARBA" id="ARBA00022448"/>
    </source>
</evidence>
<feature type="transmembrane region" description="Helical" evidence="10">
    <location>
        <begin position="138"/>
        <end position="162"/>
    </location>
</feature>
<dbReference type="GO" id="GO:0015297">
    <property type="term" value="F:antiporter activity"/>
    <property type="evidence" value="ECO:0007669"/>
    <property type="project" value="InterPro"/>
</dbReference>
<keyword evidence="4" id="KW-0813">Transport</keyword>
<sequence length="450" mass="49658">MKNEEKSTLDIVYNRRELILFALPTILMMLFNALYMAVDGIFIARFVDQTALSALNMVFPVFGVVTAIGLMLASGGNAIVSRTLGEGDKERARKYFTLIFLVSLSLGALFSLMIHIFFDQTMAFLGATDNAELYNYTSAYARITMSFLPVMVTQFVLLTFFVTAGNPKIGLMTSILGGVTNIVLDYVFLVFLDLGLTGAAFASGLGYSVPVIVGIIYFFSKHKKELYFTKPSWDGKVIIESMGNGASEFVQSTAGAITTLAINYLMLRHVGVEGIAAVTVFFYIFYLFVGAFEGYIIGVAPLIGFGYGRKDTQRIKSIFRNSIELVSITSILMAGITLIFAPQWIALLTGEAGTEVYNIAVQGMRYGSVAYLFTGGNIFSSGLFTALSNGKISAKISFMRTFLFLLICLLILPELFGVTGIWLSIPVSEFLSILMSIYFIRKKRTNYHYY</sequence>
<evidence type="ECO:0000256" key="5">
    <source>
        <dbReference type="ARBA" id="ARBA00022475"/>
    </source>
</evidence>
<dbReference type="InterPro" id="IPR051327">
    <property type="entry name" value="MATE_MepA_subfamily"/>
</dbReference>
<dbReference type="RefSeq" id="WP_090795658.1">
    <property type="nucleotide sequence ID" value="NZ_FMYI01000005.1"/>
</dbReference>
<dbReference type="GO" id="GO:0046677">
    <property type="term" value="P:response to antibiotic"/>
    <property type="evidence" value="ECO:0007669"/>
    <property type="project" value="UniProtKB-KW"/>
</dbReference>
<comment type="similarity">
    <text evidence="2">Belongs to the multi antimicrobial extrusion (MATE) (TC 2.A.66.1) family. MepA subfamily.</text>
</comment>
<reference evidence="12" key="1">
    <citation type="submission" date="2016-09" db="EMBL/GenBank/DDBJ databases">
        <authorList>
            <person name="Varghese N."/>
            <person name="Submissions S."/>
        </authorList>
    </citation>
    <scope>NUCLEOTIDE SEQUENCE [LARGE SCALE GENOMIC DNA]</scope>
    <source>
        <strain evidence="12">S5</strain>
    </source>
</reference>
<dbReference type="EMBL" id="FMYI01000005">
    <property type="protein sequence ID" value="SDC23357.1"/>
    <property type="molecule type" value="Genomic_DNA"/>
</dbReference>